<name>A0AAW2U4Z6_9LAMI</name>
<proteinExistence type="predicted"/>
<gene>
    <name evidence="1" type="ORF">Slati_3819700</name>
</gene>
<dbReference type="AlphaFoldDB" id="A0AAW2U4Z6"/>
<reference evidence="1" key="2">
    <citation type="journal article" date="2024" name="Plant">
        <title>Genomic evolution and insights into agronomic trait innovations of Sesamum species.</title>
        <authorList>
            <person name="Miao H."/>
            <person name="Wang L."/>
            <person name="Qu L."/>
            <person name="Liu H."/>
            <person name="Sun Y."/>
            <person name="Le M."/>
            <person name="Wang Q."/>
            <person name="Wei S."/>
            <person name="Zheng Y."/>
            <person name="Lin W."/>
            <person name="Duan Y."/>
            <person name="Cao H."/>
            <person name="Xiong S."/>
            <person name="Wang X."/>
            <person name="Wei L."/>
            <person name="Li C."/>
            <person name="Ma Q."/>
            <person name="Ju M."/>
            <person name="Zhao R."/>
            <person name="Li G."/>
            <person name="Mu C."/>
            <person name="Tian Q."/>
            <person name="Mei H."/>
            <person name="Zhang T."/>
            <person name="Gao T."/>
            <person name="Zhang H."/>
        </authorList>
    </citation>
    <scope>NUCLEOTIDE SEQUENCE</scope>
    <source>
        <strain evidence="1">KEN1</strain>
    </source>
</reference>
<dbReference type="PANTHER" id="PTHR48475:SF2">
    <property type="entry name" value="RIBONUCLEASE H"/>
    <property type="match status" value="1"/>
</dbReference>
<evidence type="ECO:0000313" key="1">
    <source>
        <dbReference type="EMBL" id="KAL0412300.1"/>
    </source>
</evidence>
<accession>A0AAW2U4Z6</accession>
<organism evidence="1">
    <name type="scientific">Sesamum latifolium</name>
    <dbReference type="NCBI Taxonomy" id="2727402"/>
    <lineage>
        <taxon>Eukaryota</taxon>
        <taxon>Viridiplantae</taxon>
        <taxon>Streptophyta</taxon>
        <taxon>Embryophyta</taxon>
        <taxon>Tracheophyta</taxon>
        <taxon>Spermatophyta</taxon>
        <taxon>Magnoliopsida</taxon>
        <taxon>eudicotyledons</taxon>
        <taxon>Gunneridae</taxon>
        <taxon>Pentapetalae</taxon>
        <taxon>asterids</taxon>
        <taxon>lamiids</taxon>
        <taxon>Lamiales</taxon>
        <taxon>Pedaliaceae</taxon>
        <taxon>Sesamum</taxon>
    </lineage>
</organism>
<sequence>MLARCSTADKDDIHHRKKGACIGGYGQEVRPLLILTSHRGPPLEEAPEKEIWLLHMDGSATTQGSNVGIVITSPQGEYMEFAIRFEFKAFNNVAELKYSWYA</sequence>
<reference evidence="1" key="1">
    <citation type="submission" date="2020-06" db="EMBL/GenBank/DDBJ databases">
        <authorList>
            <person name="Li T."/>
            <person name="Hu X."/>
            <person name="Zhang T."/>
            <person name="Song X."/>
            <person name="Zhang H."/>
            <person name="Dai N."/>
            <person name="Sheng W."/>
            <person name="Hou X."/>
            <person name="Wei L."/>
        </authorList>
    </citation>
    <scope>NUCLEOTIDE SEQUENCE</scope>
    <source>
        <strain evidence="1">KEN1</strain>
        <tissue evidence="1">Leaf</tissue>
    </source>
</reference>
<dbReference type="EMBL" id="JACGWN010000013">
    <property type="protein sequence ID" value="KAL0412300.1"/>
    <property type="molecule type" value="Genomic_DNA"/>
</dbReference>
<protein>
    <submittedName>
        <fullName evidence="1">Uncharacterized protein</fullName>
    </submittedName>
</protein>
<comment type="caution">
    <text evidence="1">The sequence shown here is derived from an EMBL/GenBank/DDBJ whole genome shotgun (WGS) entry which is preliminary data.</text>
</comment>
<dbReference type="PANTHER" id="PTHR48475">
    <property type="entry name" value="RIBONUCLEASE H"/>
    <property type="match status" value="1"/>
</dbReference>